<gene>
    <name evidence="2" type="ORF">H7A79_0912</name>
</gene>
<dbReference type="InterPro" id="IPR006528">
    <property type="entry name" value="Phage_head_morphogenesis_dom"/>
</dbReference>
<organism evidence="2 3">
    <name type="scientific">Neisseria musculi</name>
    <dbReference type="NCBI Taxonomy" id="1815583"/>
    <lineage>
        <taxon>Bacteria</taxon>
        <taxon>Pseudomonadati</taxon>
        <taxon>Pseudomonadota</taxon>
        <taxon>Betaproteobacteria</taxon>
        <taxon>Neisseriales</taxon>
        <taxon>Neisseriaceae</taxon>
        <taxon>Neisseria</taxon>
    </lineage>
</organism>
<evidence type="ECO:0000313" key="2">
    <source>
        <dbReference type="EMBL" id="QNT59258.1"/>
    </source>
</evidence>
<evidence type="ECO:0000259" key="1">
    <source>
        <dbReference type="Pfam" id="PF04233"/>
    </source>
</evidence>
<protein>
    <submittedName>
        <fullName evidence="2">Phage head morphogenesis SPP1 gp7 family domain protein</fullName>
    </submittedName>
</protein>
<keyword evidence="3" id="KW-1185">Reference proteome</keyword>
<accession>A0A7H1MC93</accession>
<proteinExistence type="predicted"/>
<name>A0A7H1MC93_9NEIS</name>
<feature type="domain" description="Phage head morphogenesis" evidence="1">
    <location>
        <begin position="140"/>
        <end position="193"/>
    </location>
</feature>
<dbReference type="AlphaFoldDB" id="A0A7H1MC93"/>
<dbReference type="KEGG" id="nmus:H7A79_0912"/>
<reference evidence="2" key="1">
    <citation type="submission" date="2024-06" db="EMBL/GenBank/DDBJ databases">
        <title>Complete Genome Sequence of mouse commensal type strain Neisseria musculi.</title>
        <authorList>
            <person name="Thapa E."/>
            <person name="Aluvathingal J."/>
            <person name="Nadendla S."/>
            <person name="Mehta A."/>
            <person name="Tettelin H."/>
            <person name="Weyand N.J."/>
        </authorList>
    </citation>
    <scope>NUCLEOTIDE SEQUENCE</scope>
    <source>
        <strain evidence="2">NW831</strain>
    </source>
</reference>
<dbReference type="Proteomes" id="UP000516412">
    <property type="component" value="Chromosome"/>
</dbReference>
<dbReference type="EMBL" id="CP060414">
    <property type="protein sequence ID" value="QNT59258.1"/>
    <property type="molecule type" value="Genomic_DNA"/>
</dbReference>
<dbReference type="NCBIfam" id="TIGR01641">
    <property type="entry name" value="phageSPP1_gp7"/>
    <property type="match status" value="1"/>
</dbReference>
<evidence type="ECO:0000313" key="3">
    <source>
        <dbReference type="Proteomes" id="UP000516412"/>
    </source>
</evidence>
<dbReference type="Pfam" id="PF04233">
    <property type="entry name" value="Phage_Mu_F"/>
    <property type="match status" value="1"/>
</dbReference>
<sequence>MLAVVAFEAFFPGLVFDIDTVEPLLCGFQTATLGSPHRLKTIYLTNMQSAYMATAMPNVDARFGADCGIDFIDHCGVFFQPHAHIVFILADFGAVVGMPCAGFFNDAVFHAQIHKFAFPTDAFAVENIKFGLSERRGDNDEEHRHPPYWEYAAIKDGRTRESHRLLHGKVYAATDPVWDTRYPPLDYRCRCRVKPLSEARGAAKVLPSPKLETITVDIRTNEYTGEERYAQRTGIRINGTFVAPNAGFNANQGKAMLSRMARVAAEKARAVHPDIARTAMKELAADKRFKNSLPKAVLAWVLDLLKG</sequence>